<evidence type="ECO:0000313" key="2">
    <source>
        <dbReference type="EMBL" id="SBW00098.1"/>
    </source>
</evidence>
<keyword evidence="1" id="KW-0472">Membrane</keyword>
<reference evidence="2" key="1">
    <citation type="submission" date="2016-04" db="EMBL/GenBank/DDBJ databases">
        <authorList>
            <person name="Evans L.H."/>
            <person name="Alamgir A."/>
            <person name="Owens N."/>
            <person name="Weber N.D."/>
            <person name="Virtaneva K."/>
            <person name="Barbian K."/>
            <person name="Babar A."/>
            <person name="Rosenke K."/>
        </authorList>
    </citation>
    <scope>NUCLEOTIDE SEQUENCE</scope>
    <source>
        <strain evidence="2">86-2</strain>
    </source>
</reference>
<sequence length="51" mass="6306">MFQIYVNKVYFYYQKIIDIFVILWDEPGIFCLLNLLTRLYKNKQCFFGTKI</sequence>
<evidence type="ECO:0000256" key="1">
    <source>
        <dbReference type="SAM" id="Phobius"/>
    </source>
</evidence>
<accession>A0A212JL23</accession>
<name>A0A212JL23_9BACT</name>
<protein>
    <submittedName>
        <fullName evidence="2">Uncharacterized protein</fullName>
    </submittedName>
</protein>
<dbReference type="EMBL" id="FLUL01000001">
    <property type="protein sequence ID" value="SBW00098.1"/>
    <property type="molecule type" value="Genomic_DNA"/>
</dbReference>
<keyword evidence="1" id="KW-1133">Transmembrane helix</keyword>
<keyword evidence="1" id="KW-0812">Transmembrane</keyword>
<organism evidence="2">
    <name type="scientific">uncultured Dysgonomonas sp</name>
    <dbReference type="NCBI Taxonomy" id="206096"/>
    <lineage>
        <taxon>Bacteria</taxon>
        <taxon>Pseudomonadati</taxon>
        <taxon>Bacteroidota</taxon>
        <taxon>Bacteroidia</taxon>
        <taxon>Bacteroidales</taxon>
        <taxon>Dysgonomonadaceae</taxon>
        <taxon>Dysgonomonas</taxon>
        <taxon>environmental samples</taxon>
    </lineage>
</organism>
<proteinExistence type="predicted"/>
<dbReference type="AlphaFoldDB" id="A0A212JL23"/>
<gene>
    <name evidence="2" type="ORF">KL86DYS2_11790</name>
</gene>
<feature type="transmembrane region" description="Helical" evidence="1">
    <location>
        <begin position="12"/>
        <end position="36"/>
    </location>
</feature>